<protein>
    <submittedName>
        <fullName evidence="2">2922_t:CDS:1</fullName>
    </submittedName>
</protein>
<name>A0A9N9CWY3_9GLOM</name>
<evidence type="ECO:0000256" key="1">
    <source>
        <dbReference type="SAM" id="SignalP"/>
    </source>
</evidence>
<proteinExistence type="predicted"/>
<evidence type="ECO:0000313" key="2">
    <source>
        <dbReference type="EMBL" id="CAG8614660.1"/>
    </source>
</evidence>
<feature type="signal peptide" evidence="1">
    <location>
        <begin position="1"/>
        <end position="25"/>
    </location>
</feature>
<keyword evidence="3" id="KW-1185">Reference proteome</keyword>
<dbReference type="Proteomes" id="UP000789572">
    <property type="component" value="Unassembled WGS sequence"/>
</dbReference>
<gene>
    <name evidence="2" type="ORF">POCULU_LOCUS8120</name>
</gene>
<keyword evidence="1" id="KW-0732">Signal</keyword>
<accession>A0A9N9CWY3</accession>
<reference evidence="2" key="1">
    <citation type="submission" date="2021-06" db="EMBL/GenBank/DDBJ databases">
        <authorList>
            <person name="Kallberg Y."/>
            <person name="Tangrot J."/>
            <person name="Rosling A."/>
        </authorList>
    </citation>
    <scope>NUCLEOTIDE SEQUENCE</scope>
    <source>
        <strain evidence="2">IA702</strain>
    </source>
</reference>
<sequence length="145" mass="15396">MKQNAIRTIFLLVCCLLVALSPSLAATVKRANGDVGYALFQKSATHTVSGAVTFYQLNADTIIYGQFNTGLVNVSGCRLLIITSSTTSVDLTPFVAQFPVLNGGTGAFQFTLPGTTLRDFKNKHLVIKCTTPAATIGDAKIKVIP</sequence>
<dbReference type="AlphaFoldDB" id="A0A9N9CWY3"/>
<feature type="chain" id="PRO_5040411151" evidence="1">
    <location>
        <begin position="26"/>
        <end position="145"/>
    </location>
</feature>
<comment type="caution">
    <text evidence="2">The sequence shown here is derived from an EMBL/GenBank/DDBJ whole genome shotgun (WGS) entry which is preliminary data.</text>
</comment>
<organism evidence="2 3">
    <name type="scientific">Paraglomus occultum</name>
    <dbReference type="NCBI Taxonomy" id="144539"/>
    <lineage>
        <taxon>Eukaryota</taxon>
        <taxon>Fungi</taxon>
        <taxon>Fungi incertae sedis</taxon>
        <taxon>Mucoromycota</taxon>
        <taxon>Glomeromycotina</taxon>
        <taxon>Glomeromycetes</taxon>
        <taxon>Paraglomerales</taxon>
        <taxon>Paraglomeraceae</taxon>
        <taxon>Paraglomus</taxon>
    </lineage>
</organism>
<dbReference type="EMBL" id="CAJVPJ010002169">
    <property type="protein sequence ID" value="CAG8614660.1"/>
    <property type="molecule type" value="Genomic_DNA"/>
</dbReference>
<dbReference type="OrthoDB" id="10428355at2759"/>
<evidence type="ECO:0000313" key="3">
    <source>
        <dbReference type="Proteomes" id="UP000789572"/>
    </source>
</evidence>